<proteinExistence type="predicted"/>
<feature type="region of interest" description="Disordered" evidence="7">
    <location>
        <begin position="52"/>
        <end position="86"/>
    </location>
</feature>
<dbReference type="NCBIfam" id="TIGR01568">
    <property type="entry name" value="A_thal_3678"/>
    <property type="match status" value="1"/>
</dbReference>
<dbReference type="InterPro" id="IPR006458">
    <property type="entry name" value="Ovate_C"/>
</dbReference>
<keyword evidence="5 6" id="KW-0539">Nucleus</keyword>
<protein>
    <recommendedName>
        <fullName evidence="6">Transcription repressor</fullName>
    </recommendedName>
    <alternativeName>
        <fullName evidence="6">Ovate family protein</fullName>
    </alternativeName>
</protein>
<organism evidence="9 10">
    <name type="scientific">Salvia divinorum</name>
    <name type="common">Maria pastora</name>
    <name type="synonym">Diviner's sage</name>
    <dbReference type="NCBI Taxonomy" id="28513"/>
    <lineage>
        <taxon>Eukaryota</taxon>
        <taxon>Viridiplantae</taxon>
        <taxon>Streptophyta</taxon>
        <taxon>Embryophyta</taxon>
        <taxon>Tracheophyta</taxon>
        <taxon>Spermatophyta</taxon>
        <taxon>Magnoliopsida</taxon>
        <taxon>eudicotyledons</taxon>
        <taxon>Gunneridae</taxon>
        <taxon>Pentapetalae</taxon>
        <taxon>asterids</taxon>
        <taxon>lamiids</taxon>
        <taxon>Lamiales</taxon>
        <taxon>Lamiaceae</taxon>
        <taxon>Nepetoideae</taxon>
        <taxon>Mentheae</taxon>
        <taxon>Salviinae</taxon>
        <taxon>Salvia</taxon>
        <taxon>Salvia subgen. Calosphace</taxon>
    </lineage>
</organism>
<dbReference type="AlphaFoldDB" id="A0ABD1G620"/>
<dbReference type="GO" id="GO:0005634">
    <property type="term" value="C:nucleus"/>
    <property type="evidence" value="ECO:0007669"/>
    <property type="project" value="UniProtKB-SubCell"/>
</dbReference>
<sequence length="159" mass="17615">MAKSGSGKLNLSLLTSLKICHPKNPNSMVKQVARAGAGAVLSPLNSKSFDISFPATPVPPPPTPSGGWRLPSSTEHKPKSEKWNKEGEEKLMLEQSLVVVKKSVDPLEDFKKSMLEMIVAKQIIHPKELKQLLMAFLSLNSRMHHKVIIQAFTHIFNQL</sequence>
<evidence type="ECO:0000256" key="1">
    <source>
        <dbReference type="ARBA" id="ARBA00004123"/>
    </source>
</evidence>
<evidence type="ECO:0000256" key="3">
    <source>
        <dbReference type="ARBA" id="ARBA00023015"/>
    </source>
</evidence>
<accession>A0ABD1G620</accession>
<evidence type="ECO:0000259" key="8">
    <source>
        <dbReference type="PROSITE" id="PS51754"/>
    </source>
</evidence>
<dbReference type="Proteomes" id="UP001567538">
    <property type="component" value="Unassembled WGS sequence"/>
</dbReference>
<keyword evidence="10" id="KW-1185">Reference proteome</keyword>
<keyword evidence="4 6" id="KW-0804">Transcription</keyword>
<dbReference type="PANTHER" id="PTHR33057:SF219">
    <property type="entry name" value="TRANSCRIPTION REPRESSOR"/>
    <property type="match status" value="1"/>
</dbReference>
<evidence type="ECO:0000256" key="6">
    <source>
        <dbReference type="RuleBase" id="RU367028"/>
    </source>
</evidence>
<comment type="function">
    <text evidence="6">Transcriptional repressor that regulates multiple aspects of plant growth and development.</text>
</comment>
<dbReference type="GO" id="GO:0045892">
    <property type="term" value="P:negative regulation of DNA-templated transcription"/>
    <property type="evidence" value="ECO:0007669"/>
    <property type="project" value="UniProtKB-UniRule"/>
</dbReference>
<comment type="caution">
    <text evidence="9">The sequence shown here is derived from an EMBL/GenBank/DDBJ whole genome shotgun (WGS) entry which is preliminary data.</text>
</comment>
<evidence type="ECO:0000256" key="2">
    <source>
        <dbReference type="ARBA" id="ARBA00022491"/>
    </source>
</evidence>
<reference evidence="9 10" key="1">
    <citation type="submission" date="2024-06" db="EMBL/GenBank/DDBJ databases">
        <title>A chromosome level genome sequence of Diviner's sage (Salvia divinorum).</title>
        <authorList>
            <person name="Ford S.A."/>
            <person name="Ro D.-K."/>
            <person name="Ness R.W."/>
            <person name="Phillips M.A."/>
        </authorList>
    </citation>
    <scope>NUCLEOTIDE SEQUENCE [LARGE SCALE GENOMIC DNA]</scope>
    <source>
        <strain evidence="9">SAF-2024a</strain>
        <tissue evidence="9">Leaf</tissue>
    </source>
</reference>
<dbReference type="Pfam" id="PF04844">
    <property type="entry name" value="Ovate"/>
    <property type="match status" value="1"/>
</dbReference>
<dbReference type="EMBL" id="JBEAFC010000009">
    <property type="protein sequence ID" value="KAL1539557.1"/>
    <property type="molecule type" value="Genomic_DNA"/>
</dbReference>
<evidence type="ECO:0000313" key="9">
    <source>
        <dbReference type="EMBL" id="KAL1539557.1"/>
    </source>
</evidence>
<keyword evidence="2 6" id="KW-0678">Repressor</keyword>
<feature type="domain" description="OVATE" evidence="8">
    <location>
        <begin position="99"/>
        <end position="158"/>
    </location>
</feature>
<gene>
    <name evidence="9" type="ORF">AAHA92_24023</name>
</gene>
<evidence type="ECO:0000313" key="10">
    <source>
        <dbReference type="Proteomes" id="UP001567538"/>
    </source>
</evidence>
<evidence type="ECO:0000256" key="7">
    <source>
        <dbReference type="SAM" id="MobiDB-lite"/>
    </source>
</evidence>
<feature type="compositionally biased region" description="Basic and acidic residues" evidence="7">
    <location>
        <begin position="74"/>
        <end position="86"/>
    </location>
</feature>
<comment type="subcellular location">
    <subcellularLocation>
        <location evidence="1 6">Nucleus</location>
    </subcellularLocation>
</comment>
<keyword evidence="3 6" id="KW-0805">Transcription regulation</keyword>
<name>A0ABD1G620_SALDI</name>
<dbReference type="PANTHER" id="PTHR33057">
    <property type="entry name" value="TRANSCRIPTION REPRESSOR OFP7-RELATED"/>
    <property type="match status" value="1"/>
</dbReference>
<evidence type="ECO:0000256" key="5">
    <source>
        <dbReference type="ARBA" id="ARBA00023242"/>
    </source>
</evidence>
<dbReference type="PROSITE" id="PS51754">
    <property type="entry name" value="OVATE"/>
    <property type="match status" value="1"/>
</dbReference>
<dbReference type="InterPro" id="IPR038933">
    <property type="entry name" value="Ovate"/>
</dbReference>
<evidence type="ECO:0000256" key="4">
    <source>
        <dbReference type="ARBA" id="ARBA00023163"/>
    </source>
</evidence>